<evidence type="ECO:0000313" key="3">
    <source>
        <dbReference type="Proteomes" id="UP000190389"/>
    </source>
</evidence>
<dbReference type="STRING" id="171291.SAMN02745154_00073"/>
<evidence type="ECO:0000256" key="1">
    <source>
        <dbReference type="SAM" id="Coils"/>
    </source>
</evidence>
<evidence type="ECO:0000313" key="2">
    <source>
        <dbReference type="EMBL" id="SJZ42607.1"/>
    </source>
</evidence>
<organism evidence="2 3">
    <name type="scientific">Mycoplasmopsis verecunda</name>
    <dbReference type="NCBI Taxonomy" id="171291"/>
    <lineage>
        <taxon>Bacteria</taxon>
        <taxon>Bacillati</taxon>
        <taxon>Mycoplasmatota</taxon>
        <taxon>Mycoplasmoidales</taxon>
        <taxon>Metamycoplasmataceae</taxon>
        <taxon>Mycoplasmopsis</taxon>
    </lineage>
</organism>
<dbReference type="AlphaFoldDB" id="A0A1T4KJQ2"/>
<accession>A0A1T4KJQ2</accession>
<keyword evidence="3" id="KW-1185">Reference proteome</keyword>
<keyword evidence="1" id="KW-0175">Coiled coil</keyword>
<dbReference type="RefSeq" id="WP_159442398.1">
    <property type="nucleotide sequence ID" value="NZ_FUXF01000003.1"/>
</dbReference>
<proteinExistence type="predicted"/>
<sequence length="491" mass="55264">MKNLFLKLGEPINAVGNFGAGIVGTTNNNQIIENKVIKSNSNELNELEIIFRDLLIPEFIQQNEELFQKLSNLIQNTNNSSLKIMRDEISDSEIKLLLTNFLKLAKDKKVINDEQYNKAISKLDKYVASFKAKFRTTIREQQAKLKEEKKQEKIIKQELSKKYQQIVTDQKKGYSVNISVDKDKLEENSKVIGIKYLALEKQLDSLKKISINNLEILKSYEQTIIKLNRAIIGMSAVSIISTIFVFFWPPAAIGSIAAGATVIGLTITLENFKKEYEIFVSRNKVFENVSKAIEEAKITKTPLLDNLLTFGVGVIVGKIDLLNNLYSLPKGGVKEFAKFKKDIIKNFKTPSGSLSLVLGAAGIALDGYTIYTSAADINRADIMINEINNFTSNLRNTMSEIIDGMKSLGWVRWVVINETPIYGDDYDTCATGGKNLIFKNLITGEIKTLNELLSLSYEQLHIQGLTKVYNSKTNEWYIKTLPNNTKKDNLG</sequence>
<dbReference type="OrthoDB" id="401237at2"/>
<name>A0A1T4KJQ2_9BACT</name>
<gene>
    <name evidence="2" type="ORF">SAMN02745154_00073</name>
</gene>
<feature type="coiled-coil region" evidence="1">
    <location>
        <begin position="131"/>
        <end position="162"/>
    </location>
</feature>
<dbReference type="Proteomes" id="UP000190389">
    <property type="component" value="Unassembled WGS sequence"/>
</dbReference>
<reference evidence="3" key="1">
    <citation type="submission" date="2017-02" db="EMBL/GenBank/DDBJ databases">
        <authorList>
            <person name="Varghese N."/>
            <person name="Submissions S."/>
        </authorList>
    </citation>
    <scope>NUCLEOTIDE SEQUENCE [LARGE SCALE GENOMIC DNA]</scope>
    <source>
        <strain evidence="3">ATCC 27862</strain>
    </source>
</reference>
<protein>
    <submittedName>
        <fullName evidence="2">Uncharacterized protein</fullName>
    </submittedName>
</protein>
<dbReference type="EMBL" id="FUXF01000003">
    <property type="protein sequence ID" value="SJZ42607.1"/>
    <property type="molecule type" value="Genomic_DNA"/>
</dbReference>